<proteinExistence type="predicted"/>
<feature type="domain" description="HTH crp-type" evidence="1">
    <location>
        <begin position="1"/>
        <end position="43"/>
    </location>
</feature>
<evidence type="ECO:0000313" key="3">
    <source>
        <dbReference type="Proteomes" id="UP000295150"/>
    </source>
</evidence>
<dbReference type="GO" id="GO:0006355">
    <property type="term" value="P:regulation of DNA-templated transcription"/>
    <property type="evidence" value="ECO:0007669"/>
    <property type="project" value="InterPro"/>
</dbReference>
<comment type="caution">
    <text evidence="2">The sequence shown here is derived from an EMBL/GenBank/DDBJ whole genome shotgun (WGS) entry which is preliminary data.</text>
</comment>
<dbReference type="SMART" id="SM00419">
    <property type="entry name" value="HTH_CRP"/>
    <property type="match status" value="1"/>
</dbReference>
<accession>A0A4R6HYN2</accession>
<dbReference type="InterPro" id="IPR036390">
    <property type="entry name" value="WH_DNA-bd_sf"/>
</dbReference>
<gene>
    <name evidence="2" type="ORF">DFO68_10374</name>
</gene>
<reference evidence="2 3" key="1">
    <citation type="submission" date="2019-03" db="EMBL/GenBank/DDBJ databases">
        <title>Freshwater and sediment microbial communities from various areas in North America, analyzing microbe dynamics in response to fracking.</title>
        <authorList>
            <person name="Lamendella R."/>
        </authorList>
    </citation>
    <scope>NUCLEOTIDE SEQUENCE [LARGE SCALE GENOMIC DNA]</scope>
    <source>
        <strain evidence="2 3">1_TX</strain>
    </source>
</reference>
<dbReference type="SUPFAM" id="SSF46785">
    <property type="entry name" value="Winged helix' DNA-binding domain"/>
    <property type="match status" value="1"/>
</dbReference>
<protein>
    <submittedName>
        <fullName evidence="2">Crp-like helix-turn-helix protein</fullName>
    </submittedName>
</protein>
<name>A0A4R6HYN2_9GAMM</name>
<dbReference type="Proteomes" id="UP000295150">
    <property type="component" value="Unassembled WGS sequence"/>
</dbReference>
<evidence type="ECO:0000259" key="1">
    <source>
        <dbReference type="PROSITE" id="PS51063"/>
    </source>
</evidence>
<dbReference type="GO" id="GO:0003677">
    <property type="term" value="F:DNA binding"/>
    <property type="evidence" value="ECO:0007669"/>
    <property type="project" value="InterPro"/>
</dbReference>
<dbReference type="OrthoDB" id="9126850at2"/>
<dbReference type="InterPro" id="IPR012318">
    <property type="entry name" value="HTH_CRP"/>
</dbReference>
<organism evidence="2 3">
    <name type="scientific">Halomonas ventosae</name>
    <dbReference type="NCBI Taxonomy" id="229007"/>
    <lineage>
        <taxon>Bacteria</taxon>
        <taxon>Pseudomonadati</taxon>
        <taxon>Pseudomonadota</taxon>
        <taxon>Gammaproteobacteria</taxon>
        <taxon>Oceanospirillales</taxon>
        <taxon>Halomonadaceae</taxon>
        <taxon>Halomonas</taxon>
    </lineage>
</organism>
<dbReference type="PROSITE" id="PS51063">
    <property type="entry name" value="HTH_CRP_2"/>
    <property type="match status" value="1"/>
</dbReference>
<evidence type="ECO:0000313" key="2">
    <source>
        <dbReference type="EMBL" id="TDO13851.1"/>
    </source>
</evidence>
<keyword evidence="3" id="KW-1185">Reference proteome</keyword>
<dbReference type="Pfam" id="PF13545">
    <property type="entry name" value="HTH_Crp_2"/>
    <property type="match status" value="1"/>
</dbReference>
<dbReference type="InterPro" id="IPR036388">
    <property type="entry name" value="WH-like_DNA-bd_sf"/>
</dbReference>
<dbReference type="Gene3D" id="1.10.10.10">
    <property type="entry name" value="Winged helix-like DNA-binding domain superfamily/Winged helix DNA-binding domain"/>
    <property type="match status" value="1"/>
</dbReference>
<sequence length="70" mass="8066">MSQRLLGEILGLSPVHVNRTLKALEEDRVLKKRNAHIEIFDLPRLIRESAFDAEYLNDDLNGLKARLARL</sequence>
<dbReference type="AlphaFoldDB" id="A0A4R6HYN2"/>
<dbReference type="EMBL" id="SNWH01000003">
    <property type="protein sequence ID" value="TDO13851.1"/>
    <property type="molecule type" value="Genomic_DNA"/>
</dbReference>